<accession>A0ABD3B452</accession>
<reference evidence="2 3" key="1">
    <citation type="submission" date="2024-11" db="EMBL/GenBank/DDBJ databases">
        <title>A near-complete genome assembly of Cinchona calisaya.</title>
        <authorList>
            <person name="Lian D.C."/>
            <person name="Zhao X.W."/>
            <person name="Wei L."/>
        </authorList>
    </citation>
    <scope>NUCLEOTIDE SEQUENCE [LARGE SCALE GENOMIC DNA]</scope>
    <source>
        <tissue evidence="2">Nenye</tissue>
    </source>
</reference>
<sequence length="95" mass="10059">MAKITVLKVALVISSLALVANLMMTSVAMSNKEDNSVLVAAVGHRDSETFKYSVDHHDLLKTYPGSNLGRKVLGLPGCNPACGQVCQCDIDGGLR</sequence>
<evidence type="ECO:0000256" key="1">
    <source>
        <dbReference type="SAM" id="SignalP"/>
    </source>
</evidence>
<feature type="chain" id="PRO_5044777242" evidence="1">
    <location>
        <begin position="31"/>
        <end position="95"/>
    </location>
</feature>
<evidence type="ECO:0000313" key="3">
    <source>
        <dbReference type="Proteomes" id="UP001630127"/>
    </source>
</evidence>
<protein>
    <submittedName>
        <fullName evidence="2">Uncharacterized protein</fullName>
    </submittedName>
</protein>
<keyword evidence="3" id="KW-1185">Reference proteome</keyword>
<dbReference type="EMBL" id="JBJUIK010000001">
    <property type="protein sequence ID" value="KAL3538145.1"/>
    <property type="molecule type" value="Genomic_DNA"/>
</dbReference>
<dbReference type="AlphaFoldDB" id="A0ABD3B452"/>
<keyword evidence="1" id="KW-0732">Signal</keyword>
<name>A0ABD3B452_9GENT</name>
<gene>
    <name evidence="2" type="ORF">ACH5RR_001511</name>
</gene>
<evidence type="ECO:0000313" key="2">
    <source>
        <dbReference type="EMBL" id="KAL3538145.1"/>
    </source>
</evidence>
<feature type="signal peptide" evidence="1">
    <location>
        <begin position="1"/>
        <end position="30"/>
    </location>
</feature>
<comment type="caution">
    <text evidence="2">The sequence shown here is derived from an EMBL/GenBank/DDBJ whole genome shotgun (WGS) entry which is preliminary data.</text>
</comment>
<proteinExistence type="predicted"/>
<organism evidence="2 3">
    <name type="scientific">Cinchona calisaya</name>
    <dbReference type="NCBI Taxonomy" id="153742"/>
    <lineage>
        <taxon>Eukaryota</taxon>
        <taxon>Viridiplantae</taxon>
        <taxon>Streptophyta</taxon>
        <taxon>Embryophyta</taxon>
        <taxon>Tracheophyta</taxon>
        <taxon>Spermatophyta</taxon>
        <taxon>Magnoliopsida</taxon>
        <taxon>eudicotyledons</taxon>
        <taxon>Gunneridae</taxon>
        <taxon>Pentapetalae</taxon>
        <taxon>asterids</taxon>
        <taxon>lamiids</taxon>
        <taxon>Gentianales</taxon>
        <taxon>Rubiaceae</taxon>
        <taxon>Cinchonoideae</taxon>
        <taxon>Cinchoneae</taxon>
        <taxon>Cinchona</taxon>
    </lineage>
</organism>
<dbReference type="Proteomes" id="UP001630127">
    <property type="component" value="Unassembled WGS sequence"/>
</dbReference>